<dbReference type="Gene3D" id="3.90.550.10">
    <property type="entry name" value="Spore Coat Polysaccharide Biosynthesis Protein SpsA, Chain A"/>
    <property type="match status" value="1"/>
</dbReference>
<dbReference type="PANTHER" id="PTHR11183">
    <property type="entry name" value="GLYCOGENIN SUBFAMILY MEMBER"/>
    <property type="match status" value="1"/>
</dbReference>
<keyword evidence="1" id="KW-0812">Transmembrane</keyword>
<sequence>MGQPSPMQRRKGASKQVRARSTCSTSFVRGVFLLTLGCVVLLWTWTIWSSDIFGEVPEDEKLLLKQLTDDVNSGIETENEAAEHAADHDQQQQTPLEPKAIVAYMVSLTHCKSIKFSENTHLTDGAVVLKHSIHLNSIENYAESKSLYGYKMYAIVHPIAKSCSKVLKDAGYEILIRETPINVDDIKEDFLREKVVTNGCCGEKEYNKLWAYTMKDHPIAVHLDLDTLVIQPMDDLFDAMLDGNDSPARSRVPVMHDKELPDGDQIQAYFTRDYNMIQPKKKVVGVQGGFIVLRPSEEAFKEYQDIIIEGKFFPGSGWGGLGFGGFFGGMTFQGLVPYFYDHQHPGTGVELNRCIYNSMADNPRMPAHADKDANKCRDGHEECEDCRETDISKIKSVHFTICQKPWNCKPFANGSLCNDFHHKWFQVRKSLEDRWAEITGDESLIEKRNGSYHPDHFMGYCNHAGTGGYIPAVVPECVENECK</sequence>
<evidence type="ECO:0000256" key="1">
    <source>
        <dbReference type="SAM" id="Phobius"/>
    </source>
</evidence>
<gene>
    <name evidence="2" type="ORF">LDAN0321_LOCUS2896</name>
</gene>
<keyword evidence="1" id="KW-0472">Membrane</keyword>
<organism evidence="2">
    <name type="scientific">Leptocylindrus danicus</name>
    <dbReference type="NCBI Taxonomy" id="163516"/>
    <lineage>
        <taxon>Eukaryota</taxon>
        <taxon>Sar</taxon>
        <taxon>Stramenopiles</taxon>
        <taxon>Ochrophyta</taxon>
        <taxon>Bacillariophyta</taxon>
        <taxon>Coscinodiscophyceae</taxon>
        <taxon>Chaetocerotophycidae</taxon>
        <taxon>Leptocylindrales</taxon>
        <taxon>Leptocylindraceae</taxon>
        <taxon>Leptocylindrus</taxon>
    </lineage>
</organism>
<dbReference type="InterPro" id="IPR050587">
    <property type="entry name" value="GNT1/Glycosyltrans_8"/>
</dbReference>
<proteinExistence type="predicted"/>
<feature type="transmembrane region" description="Helical" evidence="1">
    <location>
        <begin position="27"/>
        <end position="48"/>
    </location>
</feature>
<keyword evidence="1" id="KW-1133">Transmembrane helix</keyword>
<evidence type="ECO:0000313" key="2">
    <source>
        <dbReference type="EMBL" id="CAD9561147.1"/>
    </source>
</evidence>
<dbReference type="EMBL" id="HBGY01004796">
    <property type="protein sequence ID" value="CAD9561147.1"/>
    <property type="molecule type" value="Transcribed_RNA"/>
</dbReference>
<reference evidence="2" key="1">
    <citation type="submission" date="2021-01" db="EMBL/GenBank/DDBJ databases">
        <authorList>
            <person name="Corre E."/>
            <person name="Pelletier E."/>
            <person name="Niang G."/>
            <person name="Scheremetjew M."/>
            <person name="Finn R."/>
            <person name="Kale V."/>
            <person name="Holt S."/>
            <person name="Cochrane G."/>
            <person name="Meng A."/>
            <person name="Brown T."/>
            <person name="Cohen L."/>
        </authorList>
    </citation>
    <scope>NUCLEOTIDE SEQUENCE</scope>
    <source>
        <strain evidence="2">B650</strain>
    </source>
</reference>
<dbReference type="AlphaFoldDB" id="A0A7S2JYN5"/>
<protein>
    <submittedName>
        <fullName evidence="2">Uncharacterized protein</fullName>
    </submittedName>
</protein>
<name>A0A7S2JYN5_9STRA</name>
<dbReference type="SUPFAM" id="SSF53448">
    <property type="entry name" value="Nucleotide-diphospho-sugar transferases"/>
    <property type="match status" value="1"/>
</dbReference>
<dbReference type="InterPro" id="IPR029044">
    <property type="entry name" value="Nucleotide-diphossugar_trans"/>
</dbReference>
<accession>A0A7S2JYN5</accession>